<dbReference type="Ensembl" id="ENSCSAVT00000010031.1">
    <property type="protein sequence ID" value="ENSCSAVP00000009911.1"/>
    <property type="gene ID" value="ENSCSAVG00000005828.1"/>
</dbReference>
<feature type="compositionally biased region" description="Basic and acidic residues" evidence="1">
    <location>
        <begin position="13"/>
        <end position="54"/>
    </location>
</feature>
<evidence type="ECO:0000256" key="1">
    <source>
        <dbReference type="SAM" id="MobiDB-lite"/>
    </source>
</evidence>
<accession>H2YX50</accession>
<dbReference type="GeneTree" id="ENSGT00510000052416"/>
<keyword evidence="3" id="KW-1185">Reference proteome</keyword>
<proteinExistence type="predicted"/>
<sequence>MSSSEDEMPEGISFERSRVEELSKRKSLKDDMQREKERKKFLQKDRERRNIAQKEHKMLSIDVLKEADDSIKREESRKRKMNETNISKLESEDSLAKMEQESGFMRISKTKTYCKPLSKEAVDFRTDHLYNGRIRRVDYKQLQNQNRKLMASSR</sequence>
<feature type="region of interest" description="Disordered" evidence="1">
    <location>
        <begin position="1"/>
        <end position="54"/>
    </location>
</feature>
<feature type="region of interest" description="Disordered" evidence="1">
    <location>
        <begin position="69"/>
        <end position="97"/>
    </location>
</feature>
<dbReference type="OMA" id="QENSDTH"/>
<dbReference type="AlphaFoldDB" id="H2YX50"/>
<evidence type="ECO:0000313" key="2">
    <source>
        <dbReference type="Ensembl" id="ENSCSAVP00000009911.1"/>
    </source>
</evidence>
<dbReference type="InParanoid" id="H2YX50"/>
<reference evidence="2" key="2">
    <citation type="submission" date="2025-08" db="UniProtKB">
        <authorList>
            <consortium name="Ensembl"/>
        </authorList>
    </citation>
    <scope>IDENTIFICATION</scope>
</reference>
<name>H2YX50_CIOSA</name>
<reference evidence="2" key="3">
    <citation type="submission" date="2025-09" db="UniProtKB">
        <authorList>
            <consortium name="Ensembl"/>
        </authorList>
    </citation>
    <scope>IDENTIFICATION</scope>
</reference>
<evidence type="ECO:0000313" key="3">
    <source>
        <dbReference type="Proteomes" id="UP000007875"/>
    </source>
</evidence>
<protein>
    <submittedName>
        <fullName evidence="2">Uncharacterized protein</fullName>
    </submittedName>
</protein>
<dbReference type="HOGENOM" id="CLU_1712625_0_0_1"/>
<organism evidence="2 3">
    <name type="scientific">Ciona savignyi</name>
    <name type="common">Pacific transparent sea squirt</name>
    <dbReference type="NCBI Taxonomy" id="51511"/>
    <lineage>
        <taxon>Eukaryota</taxon>
        <taxon>Metazoa</taxon>
        <taxon>Chordata</taxon>
        <taxon>Tunicata</taxon>
        <taxon>Ascidiacea</taxon>
        <taxon>Phlebobranchia</taxon>
        <taxon>Cionidae</taxon>
        <taxon>Ciona</taxon>
    </lineage>
</organism>
<reference evidence="3" key="1">
    <citation type="submission" date="2003-08" db="EMBL/GenBank/DDBJ databases">
        <authorList>
            <person name="Birren B."/>
            <person name="Nusbaum C."/>
            <person name="Abebe A."/>
            <person name="Abouelleil A."/>
            <person name="Adekoya E."/>
            <person name="Ait-zahra M."/>
            <person name="Allen N."/>
            <person name="Allen T."/>
            <person name="An P."/>
            <person name="Anderson M."/>
            <person name="Anderson S."/>
            <person name="Arachchi H."/>
            <person name="Armbruster J."/>
            <person name="Bachantsang P."/>
            <person name="Baldwin J."/>
            <person name="Barry A."/>
            <person name="Bayul T."/>
            <person name="Blitshsteyn B."/>
            <person name="Bloom T."/>
            <person name="Blye J."/>
            <person name="Boguslavskiy L."/>
            <person name="Borowsky M."/>
            <person name="Boukhgalter B."/>
            <person name="Brunache A."/>
            <person name="Butler J."/>
            <person name="Calixte N."/>
            <person name="Calvo S."/>
            <person name="Camarata J."/>
            <person name="Campo K."/>
            <person name="Chang J."/>
            <person name="Cheshatsang Y."/>
            <person name="Citroen M."/>
            <person name="Collymore A."/>
            <person name="Considine T."/>
            <person name="Cook A."/>
            <person name="Cooke P."/>
            <person name="Corum B."/>
            <person name="Cuomo C."/>
            <person name="David R."/>
            <person name="Dawoe T."/>
            <person name="Degray S."/>
            <person name="Dodge S."/>
            <person name="Dooley K."/>
            <person name="Dorje P."/>
            <person name="Dorjee K."/>
            <person name="Dorris L."/>
            <person name="Duffey N."/>
            <person name="Dupes A."/>
            <person name="Elkins T."/>
            <person name="Engels R."/>
            <person name="Erickson J."/>
            <person name="Farina A."/>
            <person name="Faro S."/>
            <person name="Ferreira P."/>
            <person name="Fischer H."/>
            <person name="Fitzgerald M."/>
            <person name="Foley K."/>
            <person name="Gage D."/>
            <person name="Galagan J."/>
            <person name="Gearin G."/>
            <person name="Gnerre S."/>
            <person name="Gnirke A."/>
            <person name="Goyette A."/>
            <person name="Graham J."/>
            <person name="Grandbois E."/>
            <person name="Gyaltsen K."/>
            <person name="Hafez N."/>
            <person name="Hagopian D."/>
            <person name="Hagos B."/>
            <person name="Hall J."/>
            <person name="Hatcher B."/>
            <person name="Heller A."/>
            <person name="Higgins H."/>
            <person name="Honan T."/>
            <person name="Horn A."/>
            <person name="Houde N."/>
            <person name="Hughes L."/>
            <person name="Hulme W."/>
            <person name="Husby E."/>
            <person name="Iliev I."/>
            <person name="Jaffe D."/>
            <person name="Jones C."/>
            <person name="Kamal M."/>
            <person name="Kamat A."/>
            <person name="Kamvysselis M."/>
            <person name="Karlsson E."/>
            <person name="Kells C."/>
            <person name="Kieu A."/>
            <person name="Kisner P."/>
            <person name="Kodira C."/>
            <person name="Kulbokas E."/>
            <person name="Labutti K."/>
            <person name="Lama D."/>
            <person name="Landers T."/>
            <person name="Leger J."/>
            <person name="Levine S."/>
            <person name="Lewis D."/>
            <person name="Lewis T."/>
            <person name="Lindblad-toh K."/>
            <person name="Liu X."/>
            <person name="Lokyitsang T."/>
            <person name="Lokyitsang Y."/>
            <person name="Lucien O."/>
            <person name="Lui A."/>
            <person name="Ma L.J."/>
            <person name="Mabbitt R."/>
            <person name="Macdonald J."/>
            <person name="Maclean C."/>
            <person name="Major J."/>
            <person name="Manning J."/>
            <person name="Marabella R."/>
            <person name="Maru K."/>
            <person name="Matthews C."/>
            <person name="Mauceli E."/>
            <person name="Mccarthy M."/>
            <person name="Mcdonough S."/>
            <person name="Mcghee T."/>
            <person name="Meldrim J."/>
            <person name="Meneus L."/>
            <person name="Mesirov J."/>
            <person name="Mihalev A."/>
            <person name="Mihova T."/>
            <person name="Mikkelsen T."/>
            <person name="Mlenga V."/>
            <person name="Moru K."/>
            <person name="Mozes J."/>
            <person name="Mulrain L."/>
            <person name="Munson G."/>
            <person name="Naylor J."/>
            <person name="Newes C."/>
            <person name="Nguyen C."/>
            <person name="Nguyen N."/>
            <person name="Nguyen T."/>
            <person name="Nicol R."/>
            <person name="Nielsen C."/>
            <person name="Nizzari M."/>
            <person name="Norbu C."/>
            <person name="Norbu N."/>
            <person name="O'donnell P."/>
            <person name="Okoawo O."/>
            <person name="O'leary S."/>
            <person name="Omotosho B."/>
            <person name="O'neill K."/>
            <person name="Osman S."/>
            <person name="Parker S."/>
            <person name="Perrin D."/>
            <person name="Phunkhang P."/>
            <person name="Piqani B."/>
            <person name="Purcell S."/>
            <person name="Rachupka T."/>
            <person name="Ramasamy U."/>
            <person name="Rameau R."/>
            <person name="Ray V."/>
            <person name="Raymond C."/>
            <person name="Retta R."/>
            <person name="Richardson S."/>
            <person name="Rise C."/>
            <person name="Rodriguez J."/>
            <person name="Rogers J."/>
            <person name="Rogov P."/>
            <person name="Rutman M."/>
            <person name="Schupbach R."/>
            <person name="Seaman C."/>
            <person name="Settipalli S."/>
            <person name="Sharpe T."/>
            <person name="Sheridan J."/>
            <person name="Sherpa N."/>
            <person name="Shi J."/>
            <person name="Smirnov S."/>
            <person name="Smith C."/>
            <person name="Sougnez C."/>
            <person name="Spencer B."/>
            <person name="Stalker J."/>
            <person name="Stange-thomann N."/>
            <person name="Stavropoulos S."/>
            <person name="Stetson K."/>
            <person name="Stone C."/>
            <person name="Stone S."/>
            <person name="Stubbs M."/>
            <person name="Talamas J."/>
            <person name="Tchuinga P."/>
            <person name="Tenzing P."/>
            <person name="Tesfaye S."/>
            <person name="Theodore J."/>
            <person name="Thoulutsang Y."/>
            <person name="Topham K."/>
            <person name="Towey S."/>
            <person name="Tsamla T."/>
            <person name="Tsomo N."/>
            <person name="Vallee D."/>
            <person name="Vassiliev H."/>
            <person name="Venkataraman V."/>
            <person name="Vinson J."/>
            <person name="Vo A."/>
            <person name="Wade C."/>
            <person name="Wang S."/>
            <person name="Wangchuk T."/>
            <person name="Wangdi T."/>
            <person name="Whittaker C."/>
            <person name="Wilkinson J."/>
            <person name="Wu Y."/>
            <person name="Wyman D."/>
            <person name="Yadav S."/>
            <person name="Yang S."/>
            <person name="Yang X."/>
            <person name="Yeager S."/>
            <person name="Yee E."/>
            <person name="Young G."/>
            <person name="Zainoun J."/>
            <person name="Zembeck L."/>
            <person name="Zimmer A."/>
            <person name="Zody M."/>
            <person name="Lander E."/>
        </authorList>
    </citation>
    <scope>NUCLEOTIDE SEQUENCE [LARGE SCALE GENOMIC DNA]</scope>
</reference>
<dbReference type="Proteomes" id="UP000007875">
    <property type="component" value="Unassembled WGS sequence"/>
</dbReference>